<gene>
    <name evidence="1" type="ORF">DV515_00001984</name>
</gene>
<keyword evidence="2" id="KW-1185">Reference proteome</keyword>
<sequence length="371" mass="41159">MFAYKSKAINDNASRKHSLEATFTLKGLPGMCGRNPQHNFLISKRVQPASTPAEELDYLDKGEWASCPPGLKELLDCFSLGDSNYELLSTCSLKKLLTLGLSVAAEGGVRALGNECSNIAMIQEYAIEGRSKRKKSEFQKKYYTILLMQVNITDHFGRRYHKPLWIPLKTDQNRTYAAQIRSRPFRDTKPDLCWNKNEDDSCNAVLIRIKFFSPQTSLIIGKRVEGPRVQRTTTELGLEHKLDTSSVELHGNRTKAILQHEQPCLALQDDQQSNGMGGVSLGDWESLGMCRHVGAPGKLCRMDPSGGHPLQTWQGAGTQPHLGSALLGAALTQELQPERRDGDIAAHIAVYKSKEPRLTNAESGSDLSVRL</sequence>
<comment type="caution">
    <text evidence="1">The sequence shown here is derived from an EMBL/GenBank/DDBJ whole genome shotgun (WGS) entry which is preliminary data.</text>
</comment>
<name>A0A3L8SYL8_CHLGU</name>
<dbReference type="Proteomes" id="UP000276834">
    <property type="component" value="Unassembled WGS sequence"/>
</dbReference>
<reference evidence="1 2" key="1">
    <citation type="journal article" date="2018" name="Proc. R. Soc. B">
        <title>A non-coding region near Follistatin controls head colour polymorphism in the Gouldian finch.</title>
        <authorList>
            <person name="Toomey M.B."/>
            <person name="Marques C.I."/>
            <person name="Andrade P."/>
            <person name="Araujo P.M."/>
            <person name="Sabatino S."/>
            <person name="Gazda M.A."/>
            <person name="Afonso S."/>
            <person name="Lopes R.J."/>
            <person name="Corbo J.C."/>
            <person name="Carneiro M."/>
        </authorList>
    </citation>
    <scope>NUCLEOTIDE SEQUENCE [LARGE SCALE GENOMIC DNA]</scope>
    <source>
        <strain evidence="1">Red01</strain>
        <tissue evidence="1">Muscle</tissue>
    </source>
</reference>
<evidence type="ECO:0000313" key="1">
    <source>
        <dbReference type="EMBL" id="RLW10089.1"/>
    </source>
</evidence>
<dbReference type="AlphaFoldDB" id="A0A3L8SYL8"/>
<protein>
    <submittedName>
        <fullName evidence="1">Uncharacterized protein</fullName>
    </submittedName>
</protein>
<organism evidence="1 2">
    <name type="scientific">Chloebia gouldiae</name>
    <name type="common">Gouldian finch</name>
    <name type="synonym">Erythrura gouldiae</name>
    <dbReference type="NCBI Taxonomy" id="44316"/>
    <lineage>
        <taxon>Eukaryota</taxon>
        <taxon>Metazoa</taxon>
        <taxon>Chordata</taxon>
        <taxon>Craniata</taxon>
        <taxon>Vertebrata</taxon>
        <taxon>Euteleostomi</taxon>
        <taxon>Archelosauria</taxon>
        <taxon>Archosauria</taxon>
        <taxon>Dinosauria</taxon>
        <taxon>Saurischia</taxon>
        <taxon>Theropoda</taxon>
        <taxon>Coelurosauria</taxon>
        <taxon>Aves</taxon>
        <taxon>Neognathae</taxon>
        <taxon>Neoaves</taxon>
        <taxon>Telluraves</taxon>
        <taxon>Australaves</taxon>
        <taxon>Passeriformes</taxon>
        <taxon>Passeroidea</taxon>
        <taxon>Passeridae</taxon>
        <taxon>Chloebia</taxon>
    </lineage>
</organism>
<dbReference type="EMBL" id="QUSF01000004">
    <property type="protein sequence ID" value="RLW10089.1"/>
    <property type="molecule type" value="Genomic_DNA"/>
</dbReference>
<accession>A0A3L8SYL8</accession>
<proteinExistence type="predicted"/>
<evidence type="ECO:0000313" key="2">
    <source>
        <dbReference type="Proteomes" id="UP000276834"/>
    </source>
</evidence>